<name>A0AA39YN73_9PEZI</name>
<accession>A0AA39YN73</accession>
<proteinExistence type="predicted"/>
<comment type="caution">
    <text evidence="2">The sequence shown here is derived from an EMBL/GenBank/DDBJ whole genome shotgun (WGS) entry which is preliminary data.</text>
</comment>
<evidence type="ECO:0000313" key="3">
    <source>
        <dbReference type="Proteomes" id="UP001174936"/>
    </source>
</evidence>
<organism evidence="2 3">
    <name type="scientific">Cercophora newfieldiana</name>
    <dbReference type="NCBI Taxonomy" id="92897"/>
    <lineage>
        <taxon>Eukaryota</taxon>
        <taxon>Fungi</taxon>
        <taxon>Dikarya</taxon>
        <taxon>Ascomycota</taxon>
        <taxon>Pezizomycotina</taxon>
        <taxon>Sordariomycetes</taxon>
        <taxon>Sordariomycetidae</taxon>
        <taxon>Sordariales</taxon>
        <taxon>Lasiosphaeriaceae</taxon>
        <taxon>Cercophora</taxon>
    </lineage>
</organism>
<evidence type="ECO:0000313" key="2">
    <source>
        <dbReference type="EMBL" id="KAK0655539.1"/>
    </source>
</evidence>
<gene>
    <name evidence="2" type="ORF">B0T16DRAFT_13873</name>
</gene>
<dbReference type="EMBL" id="JAULSV010000001">
    <property type="protein sequence ID" value="KAK0655539.1"/>
    <property type="molecule type" value="Genomic_DNA"/>
</dbReference>
<dbReference type="Proteomes" id="UP001174936">
    <property type="component" value="Unassembled WGS sequence"/>
</dbReference>
<sequence length="266" mass="29909">MEPSLGSRETNMPSTVTVLFFRSVVFFCNRLPPKHERQSLSPYYIRDQNARWWYFFCGEKESGSVIKAQSSVSEGAGEPRDSCTTGYPPRSNRYRQTPGSLIESPKKSAIGSRERLLGSAQVLLGENAPLHLQTEVVQQRRCTLMRLNGNIEDSIRLIDEFISREPSAPAELMGPLSISQAKNFAYNFSLSEAHEQAKKYVPRFRRTPRAAVGSCLAEEMRASQGQDASKGYRRILLSFGRDRDQVGRITKKLVIMSNGCYPCLTA</sequence>
<keyword evidence="3" id="KW-1185">Reference proteome</keyword>
<feature type="region of interest" description="Disordered" evidence="1">
    <location>
        <begin position="69"/>
        <end position="105"/>
    </location>
</feature>
<evidence type="ECO:0000256" key="1">
    <source>
        <dbReference type="SAM" id="MobiDB-lite"/>
    </source>
</evidence>
<dbReference type="AlphaFoldDB" id="A0AA39YN73"/>
<protein>
    <submittedName>
        <fullName evidence="2">Uncharacterized protein</fullName>
    </submittedName>
</protein>
<reference evidence="2" key="1">
    <citation type="submission" date="2023-06" db="EMBL/GenBank/DDBJ databases">
        <title>Genome-scale phylogeny and comparative genomics of the fungal order Sordariales.</title>
        <authorList>
            <consortium name="Lawrence Berkeley National Laboratory"/>
            <person name="Hensen N."/>
            <person name="Bonometti L."/>
            <person name="Westerberg I."/>
            <person name="Brannstrom I.O."/>
            <person name="Guillou S."/>
            <person name="Cros-Aarteil S."/>
            <person name="Calhoun S."/>
            <person name="Haridas S."/>
            <person name="Kuo A."/>
            <person name="Mondo S."/>
            <person name="Pangilinan J."/>
            <person name="Riley R."/>
            <person name="Labutti K."/>
            <person name="Andreopoulos B."/>
            <person name="Lipzen A."/>
            <person name="Chen C."/>
            <person name="Yanf M."/>
            <person name="Daum C."/>
            <person name="Ng V."/>
            <person name="Clum A."/>
            <person name="Steindorff A."/>
            <person name="Ohm R."/>
            <person name="Martin F."/>
            <person name="Silar P."/>
            <person name="Natvig D."/>
            <person name="Lalanne C."/>
            <person name="Gautier V."/>
            <person name="Ament-Velasquez S.L."/>
            <person name="Kruys A."/>
            <person name="Hutchinson M.I."/>
            <person name="Powell A.J."/>
            <person name="Barry K."/>
            <person name="Miller A.N."/>
            <person name="Grigoriev I.V."/>
            <person name="Debuchy R."/>
            <person name="Gladieux P."/>
            <person name="Thoren M.H."/>
            <person name="Johannesson H."/>
        </authorList>
    </citation>
    <scope>NUCLEOTIDE SEQUENCE</scope>
    <source>
        <strain evidence="2">SMH2532-1</strain>
    </source>
</reference>